<evidence type="ECO:0000259" key="2">
    <source>
        <dbReference type="Pfam" id="PF23041"/>
    </source>
</evidence>
<sequence>MQDIYIDLTNKNGSTIAPPVIVQVSLSPDDRGVYEEMGRLKQLAEIITESSSMNLGLDPSVFGRIKDLKLAPRLQALVPSFAPSSSPTQMSFTSMPPYSQPMPSPSMPPYSQPSRTNLCAHCSCPAWMKLNATNPHRVLMQLPPMTISLQLPTQRHSGNGPGHKQSGNAMAAPTSIAPSSQP</sequence>
<feature type="region of interest" description="Disordered" evidence="1">
    <location>
        <begin position="152"/>
        <end position="182"/>
    </location>
</feature>
<reference evidence="3" key="4">
    <citation type="submission" date="2019-03" db="UniProtKB">
        <authorList>
            <consortium name="EnsemblPlants"/>
        </authorList>
    </citation>
    <scope>IDENTIFICATION</scope>
</reference>
<feature type="region of interest" description="Disordered" evidence="1">
    <location>
        <begin position="85"/>
        <end position="110"/>
    </location>
</feature>
<dbReference type="EnsemblPlants" id="AET6Gv20813800.9">
    <property type="protein sequence ID" value="AET6Gv20813800.9"/>
    <property type="gene ID" value="AET6Gv20813800"/>
</dbReference>
<evidence type="ECO:0000256" key="1">
    <source>
        <dbReference type="SAM" id="MobiDB-lite"/>
    </source>
</evidence>
<feature type="compositionally biased region" description="Pro residues" evidence="1">
    <location>
        <begin position="98"/>
        <end position="110"/>
    </location>
</feature>
<proteinExistence type="predicted"/>
<dbReference type="EnsemblPlants" id="AET6Gv20813800.3">
    <property type="protein sequence ID" value="AET6Gv20813800.3"/>
    <property type="gene ID" value="AET6Gv20813800"/>
</dbReference>
<feature type="domain" description="DUF7036" evidence="2">
    <location>
        <begin position="3"/>
        <end position="63"/>
    </location>
</feature>
<dbReference type="Gramene" id="AET6Gv20813800.6">
    <property type="protein sequence ID" value="AET6Gv20813800.6"/>
    <property type="gene ID" value="AET6Gv20813800"/>
</dbReference>
<dbReference type="Gramene" id="AET6Gv20813800.9">
    <property type="protein sequence ID" value="AET6Gv20813800.9"/>
    <property type="gene ID" value="AET6Gv20813800"/>
</dbReference>
<dbReference type="Gramene" id="AET6Gv20813800.5">
    <property type="protein sequence ID" value="AET6Gv20813800.5"/>
    <property type="gene ID" value="AET6Gv20813800"/>
</dbReference>
<reference evidence="4" key="1">
    <citation type="journal article" date="2014" name="Science">
        <title>Ancient hybridizations among the ancestral genomes of bread wheat.</title>
        <authorList>
            <consortium name="International Wheat Genome Sequencing Consortium,"/>
            <person name="Marcussen T."/>
            <person name="Sandve S.R."/>
            <person name="Heier L."/>
            <person name="Spannagl M."/>
            <person name="Pfeifer M."/>
            <person name="Jakobsen K.S."/>
            <person name="Wulff B.B."/>
            <person name="Steuernagel B."/>
            <person name="Mayer K.F."/>
            <person name="Olsen O.A."/>
        </authorList>
    </citation>
    <scope>NUCLEOTIDE SEQUENCE [LARGE SCALE GENOMIC DNA]</scope>
    <source>
        <strain evidence="4">cv. AL8/78</strain>
    </source>
</reference>
<dbReference type="Proteomes" id="UP000015105">
    <property type="component" value="Chromosome 6D"/>
</dbReference>
<name>A0A453PQF5_AEGTS</name>
<keyword evidence="4" id="KW-1185">Reference proteome</keyword>
<dbReference type="InterPro" id="IPR055464">
    <property type="entry name" value="DUF7036"/>
</dbReference>
<dbReference type="Pfam" id="PF23041">
    <property type="entry name" value="DUF7036"/>
    <property type="match status" value="1"/>
</dbReference>
<dbReference type="PANTHER" id="PTHR33826">
    <property type="entry name" value="F20B24.21"/>
    <property type="match status" value="1"/>
</dbReference>
<dbReference type="PANTHER" id="PTHR33826:SF1">
    <property type="entry name" value="OS02G0768000 PROTEIN"/>
    <property type="match status" value="1"/>
</dbReference>
<dbReference type="AlphaFoldDB" id="A0A453PQF5"/>
<dbReference type="EnsemblPlants" id="AET6Gv20813800.5">
    <property type="protein sequence ID" value="AET6Gv20813800.5"/>
    <property type="gene ID" value="AET6Gv20813800"/>
</dbReference>
<evidence type="ECO:0000313" key="3">
    <source>
        <dbReference type="EnsemblPlants" id="AET6Gv20813800.9"/>
    </source>
</evidence>
<dbReference type="Gramene" id="AET6Gv20813800.3">
    <property type="protein sequence ID" value="AET6Gv20813800.3"/>
    <property type="gene ID" value="AET6Gv20813800"/>
</dbReference>
<protein>
    <recommendedName>
        <fullName evidence="2">DUF7036 domain-containing protein</fullName>
    </recommendedName>
</protein>
<reference evidence="4" key="2">
    <citation type="journal article" date="2017" name="Nat. Plants">
        <title>The Aegilops tauschii genome reveals multiple impacts of transposons.</title>
        <authorList>
            <person name="Zhao G."/>
            <person name="Zou C."/>
            <person name="Li K."/>
            <person name="Wang K."/>
            <person name="Li T."/>
            <person name="Gao L."/>
            <person name="Zhang X."/>
            <person name="Wang H."/>
            <person name="Yang Z."/>
            <person name="Liu X."/>
            <person name="Jiang W."/>
            <person name="Mao L."/>
            <person name="Kong X."/>
            <person name="Jiao Y."/>
            <person name="Jia J."/>
        </authorList>
    </citation>
    <scope>NUCLEOTIDE SEQUENCE [LARGE SCALE GENOMIC DNA]</scope>
    <source>
        <strain evidence="4">cv. AL8/78</strain>
    </source>
</reference>
<dbReference type="EnsemblPlants" id="AET6Gv20813800.6">
    <property type="protein sequence ID" value="AET6Gv20813800.6"/>
    <property type="gene ID" value="AET6Gv20813800"/>
</dbReference>
<dbReference type="Gramene" id="AET6Gv20813800.4">
    <property type="protein sequence ID" value="AET6Gv20813800.4"/>
    <property type="gene ID" value="AET6Gv20813800"/>
</dbReference>
<reference evidence="3" key="3">
    <citation type="journal article" date="2017" name="Nature">
        <title>Genome sequence of the progenitor of the wheat D genome Aegilops tauschii.</title>
        <authorList>
            <person name="Luo M.C."/>
            <person name="Gu Y.Q."/>
            <person name="Puiu D."/>
            <person name="Wang H."/>
            <person name="Twardziok S.O."/>
            <person name="Deal K.R."/>
            <person name="Huo N."/>
            <person name="Zhu T."/>
            <person name="Wang L."/>
            <person name="Wang Y."/>
            <person name="McGuire P.E."/>
            <person name="Liu S."/>
            <person name="Long H."/>
            <person name="Ramasamy R.K."/>
            <person name="Rodriguez J.C."/>
            <person name="Van S.L."/>
            <person name="Yuan L."/>
            <person name="Wang Z."/>
            <person name="Xia Z."/>
            <person name="Xiao L."/>
            <person name="Anderson O.D."/>
            <person name="Ouyang S."/>
            <person name="Liang Y."/>
            <person name="Zimin A.V."/>
            <person name="Pertea G."/>
            <person name="Qi P."/>
            <person name="Bennetzen J.L."/>
            <person name="Dai X."/>
            <person name="Dawson M.W."/>
            <person name="Muller H.G."/>
            <person name="Kugler K."/>
            <person name="Rivarola-Duarte L."/>
            <person name="Spannagl M."/>
            <person name="Mayer K.F.X."/>
            <person name="Lu F.H."/>
            <person name="Bevan M.W."/>
            <person name="Leroy P."/>
            <person name="Li P."/>
            <person name="You F.M."/>
            <person name="Sun Q."/>
            <person name="Liu Z."/>
            <person name="Lyons E."/>
            <person name="Wicker T."/>
            <person name="Salzberg S.L."/>
            <person name="Devos K.M."/>
            <person name="Dvorak J."/>
        </authorList>
    </citation>
    <scope>NUCLEOTIDE SEQUENCE [LARGE SCALE GENOMIC DNA]</scope>
    <source>
        <strain evidence="3">cv. AL8/78</strain>
    </source>
</reference>
<organism evidence="3 4">
    <name type="scientific">Aegilops tauschii subsp. strangulata</name>
    <name type="common">Goatgrass</name>
    <dbReference type="NCBI Taxonomy" id="200361"/>
    <lineage>
        <taxon>Eukaryota</taxon>
        <taxon>Viridiplantae</taxon>
        <taxon>Streptophyta</taxon>
        <taxon>Embryophyta</taxon>
        <taxon>Tracheophyta</taxon>
        <taxon>Spermatophyta</taxon>
        <taxon>Magnoliopsida</taxon>
        <taxon>Liliopsida</taxon>
        <taxon>Poales</taxon>
        <taxon>Poaceae</taxon>
        <taxon>BOP clade</taxon>
        <taxon>Pooideae</taxon>
        <taxon>Triticodae</taxon>
        <taxon>Triticeae</taxon>
        <taxon>Triticinae</taxon>
        <taxon>Aegilops</taxon>
    </lineage>
</organism>
<evidence type="ECO:0000313" key="4">
    <source>
        <dbReference type="Proteomes" id="UP000015105"/>
    </source>
</evidence>
<dbReference type="EnsemblPlants" id="AET6Gv20813800.4">
    <property type="protein sequence ID" value="AET6Gv20813800.4"/>
    <property type="gene ID" value="AET6Gv20813800"/>
</dbReference>
<accession>A0A453PQF5</accession>
<reference evidence="3" key="5">
    <citation type="journal article" date="2021" name="G3 (Bethesda)">
        <title>Aegilops tauschii genome assembly Aet v5.0 features greater sequence contiguity and improved annotation.</title>
        <authorList>
            <person name="Wang L."/>
            <person name="Zhu T."/>
            <person name="Rodriguez J.C."/>
            <person name="Deal K.R."/>
            <person name="Dubcovsky J."/>
            <person name="McGuire P.E."/>
            <person name="Lux T."/>
            <person name="Spannagl M."/>
            <person name="Mayer K.F.X."/>
            <person name="Baldrich P."/>
            <person name="Meyers B.C."/>
            <person name="Huo N."/>
            <person name="Gu Y.Q."/>
            <person name="Zhou H."/>
            <person name="Devos K.M."/>
            <person name="Bennetzen J.L."/>
            <person name="Unver T."/>
            <person name="Budak H."/>
            <person name="Gulick P.J."/>
            <person name="Galiba G."/>
            <person name="Kalapos B."/>
            <person name="Nelson D.R."/>
            <person name="Li P."/>
            <person name="You F.M."/>
            <person name="Luo M.C."/>
            <person name="Dvorak J."/>
        </authorList>
    </citation>
    <scope>NUCLEOTIDE SEQUENCE [LARGE SCALE GENOMIC DNA]</scope>
    <source>
        <strain evidence="3">cv. AL8/78</strain>
    </source>
</reference>